<dbReference type="AlphaFoldDB" id="A0AA96DLQ5"/>
<reference evidence="2" key="1">
    <citation type="submission" date="2023-09" db="EMBL/GenBank/DDBJ databases">
        <title>Arcobacter tbilisiensis sp. nov. isolated from chicken meat in Tbilisi, Georgia.</title>
        <authorList>
            <person name="Matthias R."/>
            <person name="Zautner A.E."/>
        </authorList>
    </citation>
    <scope>NUCLEOTIDE SEQUENCE</scope>
    <source>
        <strain evidence="2">LEO 52</strain>
    </source>
</reference>
<dbReference type="InterPro" id="IPR027417">
    <property type="entry name" value="P-loop_NTPase"/>
</dbReference>
<evidence type="ECO:0000259" key="1">
    <source>
        <dbReference type="Pfam" id="PF13175"/>
    </source>
</evidence>
<proteinExistence type="predicted"/>
<sequence length="719" mass="83744">MSEEKKHNAKTSKNLKNLYLDPNNYRFIDNPKYVKIDNSNLLNDTVQARTKTFIEGKNRKNVEDLLDSFKTNGYMDIDIIQVKEISENKFLVLEGNRRVTALKILQEEHKNSQDIGNFDPAIFGKIPFEIHDVEDEGKHQVIMGLKHITRNKTWPALNQAQLIYDIMSKYSDQIEGENFIKNSLGISVSTIRKYVRTLKLIEHYKKSDFRDCFTTDMYSIFEEIIKKPNIKAWLGFDDRTYQISNTYNLSRLFSWLSPSDGIEYREEIVEEEIISQNDPIITKAFEIRDLAEFIDDEKALKKMEDTGKVSQGLIISEYVGRNKFQEALTSAHKDIKNAIHLEEFISDKDILEIEKIKIDLEKLLPKKTVVEFKADKNNDAYFTIGNIKHFEEIEIKKYRIFENFKINGFKKVNIFVGLNNSGKTTLLEAIYLLSIQNDMKSFFEFIKLKNKFNALDISWLKAHIQKGEIKGTFNSVNVGVNINNGPTEEDIDKIDYETTIEIESRVDDEKRISVMHLFGSKDPQLHFKNIKYLCSTMFKSPYFYSHNDLLNSHAISVEKKVLEDILVFIRKIDNSIEKIELIEHYGVKRFSVTSSKFDKAKDLTSYGEGLQRIFEIALSFAYCKNGILLIDEIETAIHKSLLIDFTEFIQKFAEKFNVQVFITSHSKECIDAFVKNDYKNNNDLMAYLLKNNNESFSYKYIDGKRLKILVDDINLDIRG</sequence>
<dbReference type="InterPro" id="IPR051396">
    <property type="entry name" value="Bact_Antivir_Def_Nuclease"/>
</dbReference>
<dbReference type="Gene3D" id="3.40.50.300">
    <property type="entry name" value="P-loop containing nucleotide triphosphate hydrolases"/>
    <property type="match status" value="2"/>
</dbReference>
<dbReference type="Pfam" id="PF13175">
    <property type="entry name" value="AAA_15"/>
    <property type="match status" value="1"/>
</dbReference>
<protein>
    <submittedName>
        <fullName evidence="2">AAA family ATPase</fullName>
    </submittedName>
</protein>
<dbReference type="GO" id="GO:0005524">
    <property type="term" value="F:ATP binding"/>
    <property type="evidence" value="ECO:0007669"/>
    <property type="project" value="InterPro"/>
</dbReference>
<dbReference type="SUPFAM" id="SSF52540">
    <property type="entry name" value="P-loop containing nucleoside triphosphate hydrolases"/>
    <property type="match status" value="1"/>
</dbReference>
<dbReference type="PANTHER" id="PTHR43581:SF4">
    <property type="entry name" value="ATP_GTP PHOSPHATASE"/>
    <property type="match status" value="1"/>
</dbReference>
<dbReference type="PANTHER" id="PTHR43581">
    <property type="entry name" value="ATP/GTP PHOSPHATASE"/>
    <property type="match status" value="1"/>
</dbReference>
<name>A0AA96DLQ5_9BACT</name>
<gene>
    <name evidence="2" type="ORF">RMQ68_04810</name>
</gene>
<accession>A0AA96DLQ5</accession>
<feature type="domain" description="Endonuclease GajA/Old nuclease/RecF-like AAA" evidence="1">
    <location>
        <begin position="595"/>
        <end position="670"/>
    </location>
</feature>
<organism evidence="2">
    <name type="scientific">Arcobacter sp. AZ-2023</name>
    <dbReference type="NCBI Taxonomy" id="3074453"/>
    <lineage>
        <taxon>Bacteria</taxon>
        <taxon>Pseudomonadati</taxon>
        <taxon>Campylobacterota</taxon>
        <taxon>Epsilonproteobacteria</taxon>
        <taxon>Campylobacterales</taxon>
        <taxon>Arcobacteraceae</taxon>
        <taxon>Arcobacter</taxon>
    </lineage>
</organism>
<dbReference type="EMBL" id="CP134854">
    <property type="protein sequence ID" value="WNL30711.1"/>
    <property type="molecule type" value="Genomic_DNA"/>
</dbReference>
<dbReference type="GO" id="GO:0016887">
    <property type="term" value="F:ATP hydrolysis activity"/>
    <property type="evidence" value="ECO:0007669"/>
    <property type="project" value="InterPro"/>
</dbReference>
<dbReference type="InterPro" id="IPR041685">
    <property type="entry name" value="AAA_GajA/Old/RecF-like"/>
</dbReference>
<evidence type="ECO:0000313" key="2">
    <source>
        <dbReference type="EMBL" id="WNL30711.1"/>
    </source>
</evidence>